<dbReference type="PATRIC" id="fig|1441095.3.peg.1988"/>
<reference evidence="2 3" key="2">
    <citation type="journal article" date="2016" name="Int. J. Syst. Evol. Microbiol.">
        <title>Bacillus gobiensis sp. nov., isolated from a soil sample.</title>
        <authorList>
            <person name="Liu B."/>
            <person name="Liu G.H."/>
            <person name="Cetin S."/>
            <person name="Schumann P."/>
            <person name="Pan Z.Z."/>
            <person name="Chen Q.Q."/>
        </authorList>
    </citation>
    <scope>NUCLEOTIDE SEQUENCE [LARGE SCALE GENOMIC DNA]</scope>
    <source>
        <strain evidence="2 3">FJAT-4402</strain>
    </source>
</reference>
<evidence type="ECO:0000313" key="3">
    <source>
        <dbReference type="Proteomes" id="UP000067625"/>
    </source>
</evidence>
<proteinExistence type="predicted"/>
<protein>
    <recommendedName>
        <fullName evidence="1">Phage head morphogenesis domain-containing protein</fullName>
    </recommendedName>
</protein>
<accession>A0A0M3R9N5</accession>
<evidence type="ECO:0000313" key="2">
    <source>
        <dbReference type="EMBL" id="ALC81736.1"/>
    </source>
</evidence>
<dbReference type="STRING" id="1441095.AM592_09045"/>
<dbReference type="Pfam" id="PF04233">
    <property type="entry name" value="Phage_Mu_F"/>
    <property type="match status" value="1"/>
</dbReference>
<keyword evidence="3" id="KW-1185">Reference proteome</keyword>
<dbReference type="EMBL" id="CP012600">
    <property type="protein sequence ID" value="ALC81736.1"/>
    <property type="molecule type" value="Genomic_DNA"/>
</dbReference>
<dbReference type="AlphaFoldDB" id="A0A0M3R9N5"/>
<feature type="domain" description="Phage head morphogenesis" evidence="1">
    <location>
        <begin position="151"/>
        <end position="269"/>
    </location>
</feature>
<dbReference type="Proteomes" id="UP000067625">
    <property type="component" value="Chromosome"/>
</dbReference>
<name>A0A0M3R9N5_9BACI</name>
<evidence type="ECO:0000259" key="1">
    <source>
        <dbReference type="Pfam" id="PF04233"/>
    </source>
</evidence>
<dbReference type="RefSeq" id="WP_053603501.1">
    <property type="nucleotide sequence ID" value="NZ_CP012600.1"/>
</dbReference>
<dbReference type="OrthoDB" id="9151105at2"/>
<sequence length="341" mass="39572">MTVTRNQQEIDKLLDQMIQTAEKDIDKAFAKRLKDILAQIAEMYRKYSEGGELTITALNKFNRYQKEMALISEQMTEHYKYLLQSMQELMEKTYLENYLRSAFLYEFESQQLMNYSIPSAQLLKTAIRNPIPKLTLPKLMETHRNEIVRRIGIEITQGLLAGEDYSRMARRIENTVNFSRNKARNVAVTEGGRVQTVSRLDSADQASKYADLEKAWNSTLDSHTRSSHRSLDGQKADDEGYFHIRGLKTKGPHLFGVASEDINCRCAVIFLVNGKFPEVRRARNYEDPKYQQKIADRMDRLLADGFTEKQAEKLATKEISPPSMKVPWMSYEAWLDNRFLL</sequence>
<reference evidence="3" key="1">
    <citation type="submission" date="2015-08" db="EMBL/GenBank/DDBJ databases">
        <title>Genome sequencing project for genomic taxonomy and phylogenomics of Bacillus-like bacteria.</title>
        <authorList>
            <person name="Liu B."/>
            <person name="Wang J."/>
            <person name="Zhu Y."/>
            <person name="Liu G."/>
            <person name="Chen Q."/>
            <person name="Chen Z."/>
            <person name="Lan J."/>
            <person name="Che J."/>
            <person name="Ge C."/>
            <person name="Shi H."/>
            <person name="Pan Z."/>
            <person name="Liu X."/>
        </authorList>
    </citation>
    <scope>NUCLEOTIDE SEQUENCE [LARGE SCALE GENOMIC DNA]</scope>
    <source>
        <strain evidence="3">FJAT-4402</strain>
    </source>
</reference>
<gene>
    <name evidence="2" type="ORF">AM592_09045</name>
</gene>
<organism evidence="2 3">
    <name type="scientific">Bacillus gobiensis</name>
    <dbReference type="NCBI Taxonomy" id="1441095"/>
    <lineage>
        <taxon>Bacteria</taxon>
        <taxon>Bacillati</taxon>
        <taxon>Bacillota</taxon>
        <taxon>Bacilli</taxon>
        <taxon>Bacillales</taxon>
        <taxon>Bacillaceae</taxon>
        <taxon>Bacillus</taxon>
    </lineage>
</organism>
<dbReference type="InterPro" id="IPR006528">
    <property type="entry name" value="Phage_head_morphogenesis_dom"/>
</dbReference>